<dbReference type="AlphaFoldDB" id="A0AAV4PXL8"/>
<gene>
    <name evidence="1" type="ORF">CEXT_401171</name>
</gene>
<keyword evidence="2" id="KW-1185">Reference proteome</keyword>
<name>A0AAV4PXL8_CAEEX</name>
<evidence type="ECO:0000313" key="2">
    <source>
        <dbReference type="Proteomes" id="UP001054945"/>
    </source>
</evidence>
<comment type="caution">
    <text evidence="1">The sequence shown here is derived from an EMBL/GenBank/DDBJ whole genome shotgun (WGS) entry which is preliminary data.</text>
</comment>
<sequence>MQVHRAPWNGRSVYHIPSSIIKHGLSERERECERWSESTAHNYPPEPKLSPQKETVITKKKKLITTDYAKTQRFFTNTTVSITWPIKER</sequence>
<reference evidence="1 2" key="1">
    <citation type="submission" date="2021-06" db="EMBL/GenBank/DDBJ databases">
        <title>Caerostris extrusa draft genome.</title>
        <authorList>
            <person name="Kono N."/>
            <person name="Arakawa K."/>
        </authorList>
    </citation>
    <scope>NUCLEOTIDE SEQUENCE [LARGE SCALE GENOMIC DNA]</scope>
</reference>
<accession>A0AAV4PXL8</accession>
<organism evidence="1 2">
    <name type="scientific">Caerostris extrusa</name>
    <name type="common">Bark spider</name>
    <name type="synonym">Caerostris bankana</name>
    <dbReference type="NCBI Taxonomy" id="172846"/>
    <lineage>
        <taxon>Eukaryota</taxon>
        <taxon>Metazoa</taxon>
        <taxon>Ecdysozoa</taxon>
        <taxon>Arthropoda</taxon>
        <taxon>Chelicerata</taxon>
        <taxon>Arachnida</taxon>
        <taxon>Araneae</taxon>
        <taxon>Araneomorphae</taxon>
        <taxon>Entelegynae</taxon>
        <taxon>Araneoidea</taxon>
        <taxon>Araneidae</taxon>
        <taxon>Caerostris</taxon>
    </lineage>
</organism>
<evidence type="ECO:0000313" key="1">
    <source>
        <dbReference type="EMBL" id="GIY01495.1"/>
    </source>
</evidence>
<dbReference type="Proteomes" id="UP001054945">
    <property type="component" value="Unassembled WGS sequence"/>
</dbReference>
<protein>
    <submittedName>
        <fullName evidence="1">Uncharacterized protein</fullName>
    </submittedName>
</protein>
<dbReference type="EMBL" id="BPLR01005328">
    <property type="protein sequence ID" value="GIY01495.1"/>
    <property type="molecule type" value="Genomic_DNA"/>
</dbReference>
<proteinExistence type="predicted"/>